<dbReference type="EMBL" id="JBHUHQ010000016">
    <property type="protein sequence ID" value="MFD2045114.1"/>
    <property type="molecule type" value="Genomic_DNA"/>
</dbReference>
<keyword evidence="3" id="KW-1185">Reference proteome</keyword>
<dbReference type="PANTHER" id="PTHR34351:SF2">
    <property type="entry name" value="DUF58 DOMAIN-CONTAINING PROTEIN"/>
    <property type="match status" value="1"/>
</dbReference>
<feature type="transmembrane region" description="Helical" evidence="1">
    <location>
        <begin position="17"/>
        <end position="50"/>
    </location>
</feature>
<dbReference type="RefSeq" id="WP_377557728.1">
    <property type="nucleotide sequence ID" value="NZ_JBHUHQ010000016.1"/>
</dbReference>
<proteinExistence type="predicted"/>
<reference evidence="3" key="1">
    <citation type="journal article" date="2019" name="Int. J. Syst. Evol. Microbiol.">
        <title>The Global Catalogue of Microorganisms (GCM) 10K type strain sequencing project: providing services to taxonomists for standard genome sequencing and annotation.</title>
        <authorList>
            <consortium name="The Broad Institute Genomics Platform"/>
            <consortium name="The Broad Institute Genome Sequencing Center for Infectious Disease"/>
            <person name="Wu L."/>
            <person name="Ma J."/>
        </authorList>
    </citation>
    <scope>NUCLEOTIDE SEQUENCE [LARGE SCALE GENOMIC DNA]</scope>
    <source>
        <strain evidence="3">R28</strain>
    </source>
</reference>
<evidence type="ECO:0000313" key="2">
    <source>
        <dbReference type="EMBL" id="MFD2045114.1"/>
    </source>
</evidence>
<keyword evidence="1" id="KW-0812">Transmembrane</keyword>
<keyword evidence="1" id="KW-0472">Membrane</keyword>
<keyword evidence="1" id="KW-1133">Transmembrane helix</keyword>
<accession>A0ABW4VZW1</accession>
<comment type="caution">
    <text evidence="2">The sequence shown here is derived from an EMBL/GenBank/DDBJ whole genome shotgun (WGS) entry which is preliminary data.</text>
</comment>
<evidence type="ECO:0000313" key="3">
    <source>
        <dbReference type="Proteomes" id="UP001597383"/>
    </source>
</evidence>
<name>A0ABW4VZW1_9BACI</name>
<sequence length="405" mass="46562">MTWKKEVNSEHSRSSDYILIALIVFFLIGVIFRTPVAFIGVGIFAAYLVVYKIYDRGLGRKLELENISKTVRLFPGEEANLRFQLKNYSTFPMVNGSFKVQLGPSIKAYTLVEDKGDYWKQLKIPLSVLQKRNTIIEFPVVAEQRGVSKVSNVKFDFPHLLNFNLVTLVYRRLYQTEFIVYPKLLPVHGVEAIFHMIPGEGRANFSPFEDIQSPLGTRDYSYSDPFHRINWNASVKSQKMQTNVYERVVDMSYVFIVNLGTENDLNMSSFSKNLENLLSYTAYLSEYATKTGVPYEIYINSRRPGKVPYVYLPEGEGKTHFAHTLEMLARIHKQSMILPFNQMLYRLGKQFIKPKTVIIIGDVPTGAMEMISTWKQTQNTVFQITGTKDGAVVRPLRKEKMTYAT</sequence>
<organism evidence="2 3">
    <name type="scientific">Ornithinibacillus salinisoli</name>
    <dbReference type="NCBI Taxonomy" id="1848459"/>
    <lineage>
        <taxon>Bacteria</taxon>
        <taxon>Bacillati</taxon>
        <taxon>Bacillota</taxon>
        <taxon>Bacilli</taxon>
        <taxon>Bacillales</taxon>
        <taxon>Bacillaceae</taxon>
        <taxon>Ornithinibacillus</taxon>
    </lineage>
</organism>
<dbReference type="PANTHER" id="PTHR34351">
    <property type="entry name" value="SLR1927 PROTEIN-RELATED"/>
    <property type="match status" value="1"/>
</dbReference>
<gene>
    <name evidence="2" type="ORF">ACFSJF_12610</name>
</gene>
<protein>
    <submittedName>
        <fullName evidence="2">DUF58 domain-containing protein</fullName>
    </submittedName>
</protein>
<dbReference type="Proteomes" id="UP001597383">
    <property type="component" value="Unassembled WGS sequence"/>
</dbReference>
<evidence type="ECO:0000256" key="1">
    <source>
        <dbReference type="SAM" id="Phobius"/>
    </source>
</evidence>